<reference evidence="1 2" key="1">
    <citation type="submission" date="2023-11" db="EMBL/GenBank/DDBJ databases">
        <title>Plant-associative lifestyle of Vibrio porteresiae and its evolutionary dynamics.</title>
        <authorList>
            <person name="Rameshkumar N."/>
            <person name="Kirti K."/>
        </authorList>
    </citation>
    <scope>NUCLEOTIDE SEQUENCE [LARGE SCALE GENOMIC DNA]</scope>
    <source>
        <strain evidence="1 2">MSSRF30</strain>
    </source>
</reference>
<dbReference type="InterPro" id="IPR045604">
    <property type="entry name" value="DUF6453"/>
</dbReference>
<dbReference type="Pfam" id="PF20051">
    <property type="entry name" value="DUF6453"/>
    <property type="match status" value="1"/>
</dbReference>
<dbReference type="RefSeq" id="WP_261892723.1">
    <property type="nucleotide sequence ID" value="NZ_AP024895.1"/>
</dbReference>
<protein>
    <submittedName>
        <fullName evidence="1">DUF6453 family protein</fullName>
    </submittedName>
</protein>
<sequence>MSSGFQSVNNNGTFQVDSKTLTFVLDRVITASTIPTNYNHSYAEISYNDGEIIALRCSDYINLDWAGNGRAIIRGVGKSSANASVQFTAYIFSNKPSNPASGVGLQVFNTSGQCVYYSGDKNLAFAGFVSGHGTFSYVSGRTYAAIFINIKSEFVTNYFGVQGNMIYVQSRTASYITNAPNGITAAYVADYSYSTQMRSSGYYPNDSWSSPACNLAIIDVTGFA</sequence>
<proteinExistence type="predicted"/>
<gene>
    <name evidence="1" type="ORF">R8Z52_12335</name>
</gene>
<evidence type="ECO:0000313" key="1">
    <source>
        <dbReference type="EMBL" id="WPC72913.1"/>
    </source>
</evidence>
<name>A0ABZ0Q8Z4_9VIBR</name>
<keyword evidence="2" id="KW-1185">Reference proteome</keyword>
<evidence type="ECO:0000313" key="2">
    <source>
        <dbReference type="Proteomes" id="UP001304071"/>
    </source>
</evidence>
<organism evidence="1 2">
    <name type="scientific">Vibrio porteresiae DSM 19223</name>
    <dbReference type="NCBI Taxonomy" id="1123496"/>
    <lineage>
        <taxon>Bacteria</taxon>
        <taxon>Pseudomonadati</taxon>
        <taxon>Pseudomonadota</taxon>
        <taxon>Gammaproteobacteria</taxon>
        <taxon>Vibrionales</taxon>
        <taxon>Vibrionaceae</taxon>
        <taxon>Vibrio</taxon>
    </lineage>
</organism>
<accession>A0ABZ0Q8Z4</accession>
<dbReference type="EMBL" id="CP138203">
    <property type="protein sequence ID" value="WPC72913.1"/>
    <property type="molecule type" value="Genomic_DNA"/>
</dbReference>
<dbReference type="Proteomes" id="UP001304071">
    <property type="component" value="Chromosome 1"/>
</dbReference>